<dbReference type="InParanoid" id="A0A6P7NTX8"/>
<dbReference type="Pfam" id="PF00024">
    <property type="entry name" value="PAN_1"/>
    <property type="match status" value="3"/>
</dbReference>
<keyword evidence="3" id="KW-0732">Signal</keyword>
<feature type="domain" description="Apple" evidence="4">
    <location>
        <begin position="205"/>
        <end position="279"/>
    </location>
</feature>
<dbReference type="KEGG" id="bspl:114865983"/>
<feature type="chain" id="PRO_5028446384" evidence="3">
    <location>
        <begin position="20"/>
        <end position="370"/>
    </location>
</feature>
<dbReference type="OrthoDB" id="9448935at2759"/>
<evidence type="ECO:0000256" key="2">
    <source>
        <dbReference type="ARBA" id="ARBA00023157"/>
    </source>
</evidence>
<keyword evidence="5" id="KW-1185">Reference proteome</keyword>
<sequence>MRISLVLLALLSLGRVSFSQECVEPLQENVDFPGSDIASLFSPDAKHCQLLCTQHPSCLFFSFLRADWTGDDRVFHCLLKSDPSGRPSAQTPQQGVTSGFSLKLCNPDPRPCLSDVYQNVDFLGADYSALFTADAEECQRACTQDPACQFFTFANGAFAPENIRFRCHLKFSLTAPRIPEVERKAGVISGFSETIQITEFFQPACDGQLFPSTDIPGNDLETLPAASPQHCLALCSVRPRCTYFSYVSNSFRCHLKNNPAELVTQSQEGVTSGIPAHFCNLNNAWLKQALEGVDFQGSDLRNEPMDDADTCQRTCTADPNCLFYTFTTDAFDLPDFRRRCFLKRSITAPAPPQVNKANNVVSGFSLRSCL</sequence>
<dbReference type="Proteomes" id="UP000515150">
    <property type="component" value="Chromosome 11"/>
</dbReference>
<keyword evidence="1" id="KW-0677">Repeat</keyword>
<dbReference type="PANTHER" id="PTHR33946:SF4">
    <property type="entry name" value="COAGULATION FACTOR XI"/>
    <property type="match status" value="1"/>
</dbReference>
<dbReference type="Gene3D" id="3.50.4.10">
    <property type="entry name" value="Hepatocyte Growth Factor"/>
    <property type="match status" value="4"/>
</dbReference>
<dbReference type="InterPro" id="IPR003609">
    <property type="entry name" value="Pan_app"/>
</dbReference>
<dbReference type="GO" id="GO:0005576">
    <property type="term" value="C:extracellular region"/>
    <property type="evidence" value="ECO:0007669"/>
    <property type="project" value="InterPro"/>
</dbReference>
<reference evidence="6" key="1">
    <citation type="submission" date="2025-08" db="UniProtKB">
        <authorList>
            <consortium name="RefSeq"/>
        </authorList>
    </citation>
    <scope>IDENTIFICATION</scope>
</reference>
<dbReference type="RefSeq" id="XP_029023387.1">
    <property type="nucleotide sequence ID" value="XM_029167554.3"/>
</dbReference>
<evidence type="ECO:0000313" key="5">
    <source>
        <dbReference type="Proteomes" id="UP000515150"/>
    </source>
</evidence>
<dbReference type="AlphaFoldDB" id="A0A6P7NTX8"/>
<dbReference type="PRINTS" id="PR00005">
    <property type="entry name" value="APPLEDOMAIN"/>
</dbReference>
<dbReference type="PROSITE" id="PS50948">
    <property type="entry name" value="PAN"/>
    <property type="match status" value="3"/>
</dbReference>
<organism evidence="5 6">
    <name type="scientific">Betta splendens</name>
    <name type="common">Siamese fighting fish</name>
    <dbReference type="NCBI Taxonomy" id="158456"/>
    <lineage>
        <taxon>Eukaryota</taxon>
        <taxon>Metazoa</taxon>
        <taxon>Chordata</taxon>
        <taxon>Craniata</taxon>
        <taxon>Vertebrata</taxon>
        <taxon>Euteleostomi</taxon>
        <taxon>Actinopterygii</taxon>
        <taxon>Neopterygii</taxon>
        <taxon>Teleostei</taxon>
        <taxon>Neoteleostei</taxon>
        <taxon>Acanthomorphata</taxon>
        <taxon>Anabantaria</taxon>
        <taxon>Anabantiformes</taxon>
        <taxon>Anabantoidei</taxon>
        <taxon>Osphronemidae</taxon>
        <taxon>Betta</taxon>
    </lineage>
</organism>
<dbReference type="Pfam" id="PF14295">
    <property type="entry name" value="PAN_4"/>
    <property type="match status" value="1"/>
</dbReference>
<feature type="signal peptide" evidence="3">
    <location>
        <begin position="1"/>
        <end position="19"/>
    </location>
</feature>
<name>A0A6P7NTX8_BETSP</name>
<gene>
    <name evidence="6" type="primary">LOC114865983</name>
</gene>
<dbReference type="CDD" id="cd01100">
    <property type="entry name" value="APPLE_Factor_XI_like"/>
    <property type="match status" value="4"/>
</dbReference>
<evidence type="ECO:0000256" key="3">
    <source>
        <dbReference type="SAM" id="SignalP"/>
    </source>
</evidence>
<dbReference type="GeneID" id="114865983"/>
<evidence type="ECO:0000256" key="1">
    <source>
        <dbReference type="ARBA" id="ARBA00022737"/>
    </source>
</evidence>
<keyword evidence="2" id="KW-1015">Disulfide bond</keyword>
<dbReference type="GO" id="GO:0006508">
    <property type="term" value="P:proteolysis"/>
    <property type="evidence" value="ECO:0007669"/>
    <property type="project" value="InterPro"/>
</dbReference>
<dbReference type="SMART" id="SM00223">
    <property type="entry name" value="APPLE"/>
    <property type="match status" value="4"/>
</dbReference>
<dbReference type="InterPro" id="IPR000177">
    <property type="entry name" value="Apple"/>
</dbReference>
<proteinExistence type="predicted"/>
<accession>A0A6P7NTX8</accession>
<protein>
    <submittedName>
        <fullName evidence="6">Coagulation factor XI-like</fullName>
    </submittedName>
</protein>
<dbReference type="SUPFAM" id="SSF57414">
    <property type="entry name" value="Hairpin loop containing domain-like"/>
    <property type="match status" value="2"/>
</dbReference>
<evidence type="ECO:0000259" key="4">
    <source>
        <dbReference type="PROSITE" id="PS50948"/>
    </source>
</evidence>
<feature type="domain" description="Apple" evidence="4">
    <location>
        <begin position="22"/>
        <end position="105"/>
    </location>
</feature>
<feature type="domain" description="Apple" evidence="4">
    <location>
        <begin position="112"/>
        <end position="195"/>
    </location>
</feature>
<dbReference type="PANTHER" id="PTHR33946">
    <property type="match status" value="1"/>
</dbReference>
<evidence type="ECO:0000313" key="6">
    <source>
        <dbReference type="RefSeq" id="XP_029023387.1"/>
    </source>
</evidence>